<dbReference type="VEuPathDB" id="FungiDB:H257_13037"/>
<name>W4FWP1_APHAT</name>
<dbReference type="AlphaFoldDB" id="W4FWP1"/>
<organism evidence="2">
    <name type="scientific">Aphanomyces astaci</name>
    <name type="common">Crayfish plague agent</name>
    <dbReference type="NCBI Taxonomy" id="112090"/>
    <lineage>
        <taxon>Eukaryota</taxon>
        <taxon>Sar</taxon>
        <taxon>Stramenopiles</taxon>
        <taxon>Oomycota</taxon>
        <taxon>Saprolegniomycetes</taxon>
        <taxon>Saprolegniales</taxon>
        <taxon>Verrucalvaceae</taxon>
        <taxon>Aphanomyces</taxon>
    </lineage>
</organism>
<dbReference type="EMBL" id="KI913157">
    <property type="protein sequence ID" value="ETV71907.1"/>
    <property type="molecule type" value="Genomic_DNA"/>
</dbReference>
<feature type="region of interest" description="Disordered" evidence="1">
    <location>
        <begin position="89"/>
        <end position="120"/>
    </location>
</feature>
<sequence length="132" mass="14811">MPPRKGKYTDSQANTSSDTIEWIHEKTTSKRILWTKDDVGDGKSTNTGQGVEGEDSIQKEVKRMCPYYYTLDDVMRDWASITPLVTSETLYNASSGDDDETQDDKKARSSARKRSAASEKLDECGDINARAY</sequence>
<dbReference type="RefSeq" id="XP_009838756.1">
    <property type="nucleotide sequence ID" value="XM_009840454.1"/>
</dbReference>
<evidence type="ECO:0000313" key="2">
    <source>
        <dbReference type="EMBL" id="ETV71907.1"/>
    </source>
</evidence>
<protein>
    <submittedName>
        <fullName evidence="2">Uncharacterized protein</fullName>
    </submittedName>
</protein>
<evidence type="ECO:0000256" key="1">
    <source>
        <dbReference type="SAM" id="MobiDB-lite"/>
    </source>
</evidence>
<accession>W4FWP1</accession>
<feature type="region of interest" description="Disordered" evidence="1">
    <location>
        <begin position="1"/>
        <end position="22"/>
    </location>
</feature>
<proteinExistence type="predicted"/>
<reference evidence="2" key="1">
    <citation type="submission" date="2013-12" db="EMBL/GenBank/DDBJ databases">
        <title>The Genome Sequence of Aphanomyces astaci APO3.</title>
        <authorList>
            <consortium name="The Broad Institute Genomics Platform"/>
            <person name="Russ C."/>
            <person name="Tyler B."/>
            <person name="van West P."/>
            <person name="Dieguez-Uribeondo J."/>
            <person name="Young S.K."/>
            <person name="Zeng Q."/>
            <person name="Gargeya S."/>
            <person name="Fitzgerald M."/>
            <person name="Abouelleil A."/>
            <person name="Alvarado L."/>
            <person name="Chapman S.B."/>
            <person name="Gainer-Dewar J."/>
            <person name="Goldberg J."/>
            <person name="Griggs A."/>
            <person name="Gujja S."/>
            <person name="Hansen M."/>
            <person name="Howarth C."/>
            <person name="Imamovic A."/>
            <person name="Ireland A."/>
            <person name="Larimer J."/>
            <person name="McCowan C."/>
            <person name="Murphy C."/>
            <person name="Pearson M."/>
            <person name="Poon T.W."/>
            <person name="Priest M."/>
            <person name="Roberts A."/>
            <person name="Saif S."/>
            <person name="Shea T."/>
            <person name="Sykes S."/>
            <person name="Wortman J."/>
            <person name="Nusbaum C."/>
            <person name="Birren B."/>
        </authorList>
    </citation>
    <scope>NUCLEOTIDE SEQUENCE [LARGE SCALE GENOMIC DNA]</scope>
    <source>
        <strain evidence="2">APO3</strain>
    </source>
</reference>
<dbReference type="GeneID" id="20815033"/>
<gene>
    <name evidence="2" type="ORF">H257_13037</name>
</gene>
<feature type="compositionally biased region" description="Polar residues" evidence="1">
    <location>
        <begin position="9"/>
        <end position="19"/>
    </location>
</feature>
<feature type="region of interest" description="Disordered" evidence="1">
    <location>
        <begin position="36"/>
        <end position="55"/>
    </location>
</feature>